<reference evidence="1" key="1">
    <citation type="journal article" date="2022" name="IScience">
        <title>Evolution of zygomycete secretomes and the origins of terrestrial fungal ecologies.</title>
        <authorList>
            <person name="Chang Y."/>
            <person name="Wang Y."/>
            <person name="Mondo S."/>
            <person name="Ahrendt S."/>
            <person name="Andreopoulos W."/>
            <person name="Barry K."/>
            <person name="Beard J."/>
            <person name="Benny G.L."/>
            <person name="Blankenship S."/>
            <person name="Bonito G."/>
            <person name="Cuomo C."/>
            <person name="Desiro A."/>
            <person name="Gervers K.A."/>
            <person name="Hundley H."/>
            <person name="Kuo A."/>
            <person name="LaButti K."/>
            <person name="Lang B.F."/>
            <person name="Lipzen A."/>
            <person name="O'Donnell K."/>
            <person name="Pangilinan J."/>
            <person name="Reynolds N."/>
            <person name="Sandor L."/>
            <person name="Smith M.E."/>
            <person name="Tsang A."/>
            <person name="Grigoriev I.V."/>
            <person name="Stajich J.E."/>
            <person name="Spatafora J.W."/>
        </authorList>
    </citation>
    <scope>NUCLEOTIDE SEQUENCE</scope>
    <source>
        <strain evidence="1">RSA 2281</strain>
    </source>
</reference>
<comment type="caution">
    <text evidence="1">The sequence shown here is derived from an EMBL/GenBank/DDBJ whole genome shotgun (WGS) entry which is preliminary data.</text>
</comment>
<keyword evidence="2" id="KW-1185">Reference proteome</keyword>
<name>A0AAD5K1E8_9FUNG</name>
<sequence>MAVAMNPDSYATERNAYLRITTHVLIYGNLLQSIRPLIEFSEPLLVSDALDIITNIIRCQPPYDLAPSSLHQYQQPVFAKPVIMSGLFGGGSGGNSSSYSGSTTTRQEDEKKDHLDRDLILDLIVQDILSIPFFVDTLTPTLSEQYMKELPFEAVLTSVIRLNSRQVWAHQDERVANLLMNITQLAKIQPDIYLERALELYAKSIQSLLSNISTSYFAEPKRMQPIQQDSDLSDESEEESNIQNQVTIIAEAPRQVDPRIKERLESLYDTQHIDILVRHFINLVATTTATTTTESSLNIQQISSDMACLFDALIIQWPSKKDALLNTLLYHRWWSDTSKTQPIHLAQFFWKAWSNHPFAGIFDDDDGIVSHLPDALRAHW</sequence>
<dbReference type="AlphaFoldDB" id="A0AAD5K1E8"/>
<accession>A0AAD5K1E8</accession>
<gene>
    <name evidence="1" type="ORF">BDA99DRAFT_262582</name>
</gene>
<proteinExistence type="predicted"/>
<dbReference type="EMBL" id="JAIXMP010000045">
    <property type="protein sequence ID" value="KAI9246716.1"/>
    <property type="molecule type" value="Genomic_DNA"/>
</dbReference>
<dbReference type="Proteomes" id="UP001209540">
    <property type="component" value="Unassembled WGS sequence"/>
</dbReference>
<evidence type="ECO:0000313" key="1">
    <source>
        <dbReference type="EMBL" id="KAI9246716.1"/>
    </source>
</evidence>
<organism evidence="1 2">
    <name type="scientific">Phascolomyces articulosus</name>
    <dbReference type="NCBI Taxonomy" id="60185"/>
    <lineage>
        <taxon>Eukaryota</taxon>
        <taxon>Fungi</taxon>
        <taxon>Fungi incertae sedis</taxon>
        <taxon>Mucoromycota</taxon>
        <taxon>Mucoromycotina</taxon>
        <taxon>Mucoromycetes</taxon>
        <taxon>Mucorales</taxon>
        <taxon>Lichtheimiaceae</taxon>
        <taxon>Phascolomyces</taxon>
    </lineage>
</organism>
<reference evidence="1" key="2">
    <citation type="submission" date="2023-02" db="EMBL/GenBank/DDBJ databases">
        <authorList>
            <consortium name="DOE Joint Genome Institute"/>
            <person name="Mondo S.J."/>
            <person name="Chang Y."/>
            <person name="Wang Y."/>
            <person name="Ahrendt S."/>
            <person name="Andreopoulos W."/>
            <person name="Barry K."/>
            <person name="Beard J."/>
            <person name="Benny G.L."/>
            <person name="Blankenship S."/>
            <person name="Bonito G."/>
            <person name="Cuomo C."/>
            <person name="Desiro A."/>
            <person name="Gervers K.A."/>
            <person name="Hundley H."/>
            <person name="Kuo A."/>
            <person name="LaButti K."/>
            <person name="Lang B.F."/>
            <person name="Lipzen A."/>
            <person name="O'Donnell K."/>
            <person name="Pangilinan J."/>
            <person name="Reynolds N."/>
            <person name="Sandor L."/>
            <person name="Smith M.W."/>
            <person name="Tsang A."/>
            <person name="Grigoriev I.V."/>
            <person name="Stajich J.E."/>
            <person name="Spatafora J.W."/>
        </authorList>
    </citation>
    <scope>NUCLEOTIDE SEQUENCE</scope>
    <source>
        <strain evidence="1">RSA 2281</strain>
    </source>
</reference>
<evidence type="ECO:0000313" key="2">
    <source>
        <dbReference type="Proteomes" id="UP001209540"/>
    </source>
</evidence>
<protein>
    <submittedName>
        <fullName evidence="1">Uncharacterized protein</fullName>
    </submittedName>
</protein>